<dbReference type="EMBL" id="JARAWJ010000092">
    <property type="protein sequence ID" value="MDX3044566.1"/>
    <property type="molecule type" value="Genomic_DNA"/>
</dbReference>
<dbReference type="RefSeq" id="WP_143110802.1">
    <property type="nucleotide sequence ID" value="NZ_JABXWF010000059.1"/>
</dbReference>
<organism evidence="3 4">
    <name type="scientific">Streptomyces caniscabiei</name>
    <dbReference type="NCBI Taxonomy" id="2746961"/>
    <lineage>
        <taxon>Bacteria</taxon>
        <taxon>Bacillati</taxon>
        <taxon>Actinomycetota</taxon>
        <taxon>Actinomycetes</taxon>
        <taxon>Kitasatosporales</taxon>
        <taxon>Streptomycetaceae</taxon>
        <taxon>Streptomyces</taxon>
    </lineage>
</organism>
<accession>A0ABU4N436</accession>
<keyword evidence="1" id="KW-0812">Transmembrane</keyword>
<proteinExistence type="predicted"/>
<evidence type="ECO:0000256" key="1">
    <source>
        <dbReference type="SAM" id="Phobius"/>
    </source>
</evidence>
<name>A0ABU4N436_9ACTN</name>
<evidence type="ECO:0000256" key="2">
    <source>
        <dbReference type="SAM" id="SignalP"/>
    </source>
</evidence>
<evidence type="ECO:0008006" key="5">
    <source>
        <dbReference type="Google" id="ProtNLM"/>
    </source>
</evidence>
<feature type="transmembrane region" description="Helical" evidence="1">
    <location>
        <begin position="37"/>
        <end position="54"/>
    </location>
</feature>
<feature type="signal peptide" evidence="2">
    <location>
        <begin position="1"/>
        <end position="23"/>
    </location>
</feature>
<keyword evidence="1" id="KW-0472">Membrane</keyword>
<keyword evidence="4" id="KW-1185">Reference proteome</keyword>
<comment type="caution">
    <text evidence="3">The sequence shown here is derived from an EMBL/GenBank/DDBJ whole genome shotgun (WGS) entry which is preliminary data.</text>
</comment>
<dbReference type="Proteomes" id="UP001282474">
    <property type="component" value="Unassembled WGS sequence"/>
</dbReference>
<reference evidence="3 4" key="1">
    <citation type="journal article" date="2023" name="Microb. Genom.">
        <title>Mesoterricola silvestris gen. nov., sp. nov., Mesoterricola sediminis sp. nov., Geothrix oryzae sp. nov., Geothrix edaphica sp. nov., Geothrix rubra sp. nov., and Geothrix limicola sp. nov., six novel members of Acidobacteriota isolated from soils.</title>
        <authorList>
            <person name="Weisberg A.J."/>
            <person name="Pearce E."/>
            <person name="Kramer C.G."/>
            <person name="Chang J.H."/>
            <person name="Clarke C.R."/>
        </authorList>
    </citation>
    <scope>NUCLEOTIDE SEQUENCE [LARGE SCALE GENOMIC DNA]</scope>
    <source>
        <strain evidence="3 4">NE20-4-1</strain>
    </source>
</reference>
<sequence length="68" mass="6660">MGKVVSLRSAVVMGAAVMGGSAAGTVAETLGNLATEPVPGLGAVVTSAVSLWFAEKLDRLIADDSDAG</sequence>
<evidence type="ECO:0000313" key="3">
    <source>
        <dbReference type="EMBL" id="MDX3044566.1"/>
    </source>
</evidence>
<protein>
    <recommendedName>
        <fullName evidence="5">Holin</fullName>
    </recommendedName>
</protein>
<keyword evidence="2" id="KW-0732">Signal</keyword>
<keyword evidence="1" id="KW-1133">Transmembrane helix</keyword>
<evidence type="ECO:0000313" key="4">
    <source>
        <dbReference type="Proteomes" id="UP001282474"/>
    </source>
</evidence>
<gene>
    <name evidence="3" type="ORF">PV383_46540</name>
</gene>
<feature type="chain" id="PRO_5045292611" description="Holin" evidence="2">
    <location>
        <begin position="24"/>
        <end position="68"/>
    </location>
</feature>